<keyword evidence="1" id="KW-0472">Membrane</keyword>
<evidence type="ECO:0000313" key="3">
    <source>
        <dbReference type="Proteomes" id="UP000602260"/>
    </source>
</evidence>
<gene>
    <name evidence="2" type="primary">yunB</name>
    <name evidence="2" type="ORF">H8S55_07825</name>
</gene>
<reference evidence="2" key="1">
    <citation type="submission" date="2020-08" db="EMBL/GenBank/DDBJ databases">
        <title>Genome public.</title>
        <authorList>
            <person name="Liu C."/>
            <person name="Sun Q."/>
        </authorList>
    </citation>
    <scope>NUCLEOTIDE SEQUENCE</scope>
    <source>
        <strain evidence="2">BX5</strain>
    </source>
</reference>
<dbReference type="RefSeq" id="WP_186878508.1">
    <property type="nucleotide sequence ID" value="NZ_JACOPN010000004.1"/>
</dbReference>
<evidence type="ECO:0000313" key="2">
    <source>
        <dbReference type="EMBL" id="MBC5717226.1"/>
    </source>
</evidence>
<keyword evidence="3" id="KW-1185">Reference proteome</keyword>
<organism evidence="2 3">
    <name type="scientific">Flintibacter faecis</name>
    <dbReference type="NCBI Taxonomy" id="2763047"/>
    <lineage>
        <taxon>Bacteria</taxon>
        <taxon>Bacillati</taxon>
        <taxon>Bacillota</taxon>
        <taxon>Clostridia</taxon>
        <taxon>Eubacteriales</taxon>
        <taxon>Flintibacter</taxon>
    </lineage>
</organism>
<dbReference type="Pfam" id="PF09560">
    <property type="entry name" value="Spore_YunB"/>
    <property type="match status" value="1"/>
</dbReference>
<name>A0A8J6M5P0_9FIRM</name>
<feature type="transmembrane region" description="Helical" evidence="1">
    <location>
        <begin position="21"/>
        <end position="38"/>
    </location>
</feature>
<evidence type="ECO:0000256" key="1">
    <source>
        <dbReference type="SAM" id="Phobius"/>
    </source>
</evidence>
<keyword evidence="1" id="KW-1133">Transmembrane helix</keyword>
<dbReference type="Proteomes" id="UP000602260">
    <property type="component" value="Unassembled WGS sequence"/>
</dbReference>
<dbReference type="EMBL" id="JACOPN010000004">
    <property type="protein sequence ID" value="MBC5717226.1"/>
    <property type="molecule type" value="Genomic_DNA"/>
</dbReference>
<dbReference type="InterPro" id="IPR014197">
    <property type="entry name" value="Sporulation_prot_YunB"/>
</dbReference>
<protein>
    <submittedName>
        <fullName evidence="2">Sporulation protein YunB</fullName>
    </submittedName>
</protein>
<sequence length="224" mass="24613">MSAGPWRLKLERRLRRGLPSWVLTWLVAAGVMLCAVRVTERALRPVLAAAARYQVRSQVTAAVEQWAARDLQERGVDYSDFVTITRNEAGEITALSADMARLNLLRAELSAHLLERLEDSQLELTVPVGSLLPLEPTWARGPELHLRALALGTASAEFESEFTSAGINQTRHRLWLELSVPVTVLLPGGGEELTVDSRLCVAETVIVGQVPQTWFQTGGLPDDA</sequence>
<dbReference type="NCBIfam" id="TIGR02832">
    <property type="entry name" value="spo_yunB"/>
    <property type="match status" value="1"/>
</dbReference>
<keyword evidence="1" id="KW-0812">Transmembrane</keyword>
<dbReference type="AlphaFoldDB" id="A0A8J6M5P0"/>
<accession>A0A8J6M5P0</accession>
<proteinExistence type="predicted"/>
<comment type="caution">
    <text evidence="2">The sequence shown here is derived from an EMBL/GenBank/DDBJ whole genome shotgun (WGS) entry which is preliminary data.</text>
</comment>